<dbReference type="GO" id="GO:0007264">
    <property type="term" value="P:small GTPase-mediated signal transduction"/>
    <property type="evidence" value="ECO:0007669"/>
    <property type="project" value="InterPro"/>
</dbReference>
<dbReference type="AlphaFoldDB" id="A0A7R9L6H9"/>
<evidence type="ECO:0000256" key="2">
    <source>
        <dbReference type="ARBA" id="ARBA00023134"/>
    </source>
</evidence>
<dbReference type="EMBL" id="CAJPIZ010017895">
    <property type="protein sequence ID" value="CAG2116310.1"/>
    <property type="molecule type" value="Genomic_DNA"/>
</dbReference>
<organism evidence="3">
    <name type="scientific">Medioppia subpectinata</name>
    <dbReference type="NCBI Taxonomy" id="1979941"/>
    <lineage>
        <taxon>Eukaryota</taxon>
        <taxon>Metazoa</taxon>
        <taxon>Ecdysozoa</taxon>
        <taxon>Arthropoda</taxon>
        <taxon>Chelicerata</taxon>
        <taxon>Arachnida</taxon>
        <taxon>Acari</taxon>
        <taxon>Acariformes</taxon>
        <taxon>Sarcoptiformes</taxon>
        <taxon>Oribatida</taxon>
        <taxon>Brachypylina</taxon>
        <taxon>Oppioidea</taxon>
        <taxon>Oppiidae</taxon>
        <taxon>Medioppia</taxon>
    </lineage>
</organism>
<dbReference type="SUPFAM" id="SSF52540">
    <property type="entry name" value="P-loop containing nucleoside triphosphate hydrolases"/>
    <property type="match status" value="1"/>
</dbReference>
<dbReference type="GO" id="GO:0001667">
    <property type="term" value="P:ameboidal-type cell migration"/>
    <property type="evidence" value="ECO:0007669"/>
    <property type="project" value="UniProtKB-ARBA"/>
</dbReference>
<dbReference type="GO" id="GO:0035099">
    <property type="term" value="P:hemocyte migration"/>
    <property type="evidence" value="ECO:0007669"/>
    <property type="project" value="UniProtKB-ARBA"/>
</dbReference>
<dbReference type="InterPro" id="IPR003578">
    <property type="entry name" value="Small_GTPase_Rho"/>
</dbReference>
<dbReference type="InterPro" id="IPR027417">
    <property type="entry name" value="P-loop_NTPase"/>
</dbReference>
<dbReference type="GO" id="GO:0003006">
    <property type="term" value="P:developmental process involved in reproduction"/>
    <property type="evidence" value="ECO:0007669"/>
    <property type="project" value="UniProtKB-ARBA"/>
</dbReference>
<dbReference type="InterPro" id="IPR001806">
    <property type="entry name" value="Small_GTPase"/>
</dbReference>
<evidence type="ECO:0000313" key="4">
    <source>
        <dbReference type="Proteomes" id="UP000759131"/>
    </source>
</evidence>
<dbReference type="PRINTS" id="PR00449">
    <property type="entry name" value="RASTRNSFRMNG"/>
</dbReference>
<accession>A0A7R9L6H9</accession>
<dbReference type="GO" id="GO:0022412">
    <property type="term" value="P:cellular process involved in reproduction in multicellular organism"/>
    <property type="evidence" value="ECO:0007669"/>
    <property type="project" value="UniProtKB-ARBA"/>
</dbReference>
<dbReference type="EMBL" id="OC872470">
    <property type="protein sequence ID" value="CAD7635880.1"/>
    <property type="molecule type" value="Genomic_DNA"/>
</dbReference>
<sequence length="59" mass="6688">MVMPFKHIHKKKLVVVGDGEVGKTCLLVVFSRDKFPDDYIPTVFEASVTDFIYKSKPSV</sequence>
<dbReference type="GO" id="GO:0003924">
    <property type="term" value="F:GTPase activity"/>
    <property type="evidence" value="ECO:0007669"/>
    <property type="project" value="InterPro"/>
</dbReference>
<keyword evidence="4" id="KW-1185">Reference proteome</keyword>
<keyword evidence="1" id="KW-0547">Nucleotide-binding</keyword>
<dbReference type="GO" id="GO:0035006">
    <property type="term" value="P:melanization defense response"/>
    <property type="evidence" value="ECO:0007669"/>
    <property type="project" value="UniProtKB-ARBA"/>
</dbReference>
<keyword evidence="2" id="KW-0342">GTP-binding</keyword>
<name>A0A7R9L6H9_9ACAR</name>
<evidence type="ECO:0000256" key="1">
    <source>
        <dbReference type="ARBA" id="ARBA00022741"/>
    </source>
</evidence>
<dbReference type="GO" id="GO:0005525">
    <property type="term" value="F:GTP binding"/>
    <property type="evidence" value="ECO:0007669"/>
    <property type="project" value="UniProtKB-KW"/>
</dbReference>
<dbReference type="Proteomes" id="UP000759131">
    <property type="component" value="Unassembled WGS sequence"/>
</dbReference>
<dbReference type="PANTHER" id="PTHR24072">
    <property type="entry name" value="RHO FAMILY GTPASE"/>
    <property type="match status" value="1"/>
</dbReference>
<dbReference type="Pfam" id="PF00071">
    <property type="entry name" value="Ras"/>
    <property type="match status" value="1"/>
</dbReference>
<protein>
    <submittedName>
        <fullName evidence="3">Uncharacterized protein</fullName>
    </submittedName>
</protein>
<reference evidence="3" key="1">
    <citation type="submission" date="2020-11" db="EMBL/GenBank/DDBJ databases">
        <authorList>
            <person name="Tran Van P."/>
        </authorList>
    </citation>
    <scope>NUCLEOTIDE SEQUENCE</scope>
</reference>
<evidence type="ECO:0000313" key="3">
    <source>
        <dbReference type="EMBL" id="CAD7635880.1"/>
    </source>
</evidence>
<dbReference type="OrthoDB" id="8830751at2759"/>
<gene>
    <name evidence="3" type="ORF">OSB1V03_LOCUS16271</name>
</gene>
<dbReference type="Gene3D" id="3.40.50.300">
    <property type="entry name" value="P-loop containing nucleotide triphosphate hydrolases"/>
    <property type="match status" value="1"/>
</dbReference>
<proteinExistence type="predicted"/>